<dbReference type="InterPro" id="IPR027787">
    <property type="entry name" value="Alpha/beta-hydrolase_catalytic"/>
</dbReference>
<evidence type="ECO:0000313" key="4">
    <source>
        <dbReference type="EMBL" id="MBB3979077.1"/>
    </source>
</evidence>
<keyword evidence="1" id="KW-0812">Transmembrane</keyword>
<dbReference type="EMBL" id="JACIEE010000009">
    <property type="protein sequence ID" value="MBB3979077.1"/>
    <property type="molecule type" value="Genomic_DNA"/>
</dbReference>
<comment type="caution">
    <text evidence="4">The sequence shown here is derived from an EMBL/GenBank/DDBJ whole genome shotgun (WGS) entry which is preliminary data.</text>
</comment>
<name>A0A7W6DEA4_9HYPH</name>
<evidence type="ECO:0000313" key="5">
    <source>
        <dbReference type="Proteomes" id="UP000574761"/>
    </source>
</evidence>
<evidence type="ECO:0000256" key="1">
    <source>
        <dbReference type="SAM" id="Phobius"/>
    </source>
</evidence>
<reference evidence="4 5" key="1">
    <citation type="submission" date="2020-08" db="EMBL/GenBank/DDBJ databases">
        <title>Genomic Encyclopedia of Type Strains, Phase IV (KMG-IV): sequencing the most valuable type-strain genomes for metagenomic binning, comparative biology and taxonomic classification.</title>
        <authorList>
            <person name="Goeker M."/>
        </authorList>
    </citation>
    <scope>NUCLEOTIDE SEQUENCE [LARGE SCALE GENOMIC DNA]</scope>
    <source>
        <strain evidence="4 5">DSM 100211</strain>
    </source>
</reference>
<dbReference type="Pfam" id="PF10081">
    <property type="entry name" value="Abhydrolase_9"/>
    <property type="match status" value="1"/>
</dbReference>
<organism evidence="4 5">
    <name type="scientific">Mycoplana azooxidifex</name>
    <dbReference type="NCBI Taxonomy" id="1636188"/>
    <lineage>
        <taxon>Bacteria</taxon>
        <taxon>Pseudomonadati</taxon>
        <taxon>Pseudomonadota</taxon>
        <taxon>Alphaproteobacteria</taxon>
        <taxon>Hyphomicrobiales</taxon>
        <taxon>Rhizobiaceae</taxon>
        <taxon>Mycoplana</taxon>
    </lineage>
</organism>
<feature type="transmembrane region" description="Helical" evidence="1">
    <location>
        <begin position="159"/>
        <end position="181"/>
    </location>
</feature>
<protein>
    <submittedName>
        <fullName evidence="4">Putative membrane protein</fullName>
    </submittedName>
</protein>
<feature type="transmembrane region" description="Helical" evidence="1">
    <location>
        <begin position="42"/>
        <end position="66"/>
    </location>
</feature>
<dbReference type="InterPro" id="IPR012037">
    <property type="entry name" value="Alpha/beta-hydrolase_fam"/>
</dbReference>
<dbReference type="PIRSF" id="PIRSF007542">
    <property type="entry name" value="UCP007542"/>
    <property type="match status" value="1"/>
</dbReference>
<dbReference type="RefSeq" id="WP_183807326.1">
    <property type="nucleotide sequence ID" value="NZ_JACIEE010000009.1"/>
</dbReference>
<dbReference type="Proteomes" id="UP000574761">
    <property type="component" value="Unassembled WGS sequence"/>
</dbReference>
<accession>A0A7W6DEA4</accession>
<feature type="domain" description="Alpha/beta-hydrolase catalytic" evidence="2">
    <location>
        <begin position="253"/>
        <end position="540"/>
    </location>
</feature>
<sequence length="553" mass="60895">MAHRYILKFWASLSVLGLLLGALFFAGSLTPSLLPRTYLTQGVLSGVCFAVGYGIGTLVALVWAYLELPMPANRLWRGVKLLAAAACVVVVLASLWQTAEWQNSIRTLMKLSPVETGHPFKVGLIALATFIVVIVVARLFALAWRLISRALLRVAPRRVASLVGGLIALVLFWTAVEGVLFRSALHAMDSSLRRLDELIEPDTPQPTDPQRTGSAASLVSWPDLGRRGREFVAGITRPEEISALTGRPAMEPVRVYAGLSSGEDAEERAHLALQELIRTGGFSRKYLVVIVPTGTGWIDPEAMGPLEYLTDGDVASVAIQYSYLSSWLSLLVEPSYGSDAARALFRQVYGHWTKLPRDARPKLYLYGLSLGALSSEQSTELFEVIGDPYQGALWVGPPFESRIWRRFTAGRNEGTPAWLPRFGDGSHVRFTSQKDALGEATAPWGPMRIVYLQYASDPVTFFDEGAYRRTPAWMVGPRGPDVSQQLRWYPLVTFLQLGLDMAMATTTPMGFGHVYAGEHHVDPWIAVLGLEGQWTPEAIGKLKETFRADRAQP</sequence>
<proteinExistence type="predicted"/>
<keyword evidence="1" id="KW-1133">Transmembrane helix</keyword>
<keyword evidence="1" id="KW-0472">Membrane</keyword>
<dbReference type="Pfam" id="PF15420">
    <property type="entry name" value="Abhydrolase_9_N"/>
    <property type="match status" value="1"/>
</dbReference>
<feature type="transmembrane region" description="Helical" evidence="1">
    <location>
        <begin position="119"/>
        <end position="147"/>
    </location>
</feature>
<feature type="transmembrane region" description="Helical" evidence="1">
    <location>
        <begin position="78"/>
        <end position="99"/>
    </location>
</feature>
<evidence type="ECO:0000259" key="2">
    <source>
        <dbReference type="Pfam" id="PF10081"/>
    </source>
</evidence>
<evidence type="ECO:0000259" key="3">
    <source>
        <dbReference type="Pfam" id="PF15420"/>
    </source>
</evidence>
<dbReference type="InterPro" id="IPR027788">
    <property type="entry name" value="Alpha/beta-hydrolase_N_dom"/>
</dbReference>
<gene>
    <name evidence="4" type="ORF">GGQ64_004313</name>
</gene>
<keyword evidence="5" id="KW-1185">Reference proteome</keyword>
<dbReference type="AlphaFoldDB" id="A0A7W6DEA4"/>
<feature type="domain" description="Alpha/beta-hydrolase N-terminal" evidence="3">
    <location>
        <begin position="29"/>
        <end position="234"/>
    </location>
</feature>